<reference evidence="2" key="1">
    <citation type="submission" date="2014-09" db="EMBL/GenBank/DDBJ databases">
        <authorList>
            <person name="Magalhaes I.L.F."/>
            <person name="Oliveira U."/>
            <person name="Santos F.R."/>
            <person name="Vidigal T.H.D.A."/>
            <person name="Brescovit A.D."/>
            <person name="Santos A.J."/>
        </authorList>
    </citation>
    <scope>NUCLEOTIDE SEQUENCE</scope>
    <source>
        <tissue evidence="2">Shoot tissue taken approximately 20 cm above the soil surface</tissue>
    </source>
</reference>
<dbReference type="AlphaFoldDB" id="A0A0A8Y3Q1"/>
<name>A0A0A8Y3Q1_ARUDO</name>
<evidence type="ECO:0000313" key="2">
    <source>
        <dbReference type="EMBL" id="JAD19920.1"/>
    </source>
</evidence>
<dbReference type="EMBL" id="GBRH01277975">
    <property type="protein sequence ID" value="JAD19920.1"/>
    <property type="molecule type" value="Transcribed_RNA"/>
</dbReference>
<accession>A0A0A8Y3Q1</accession>
<protein>
    <submittedName>
        <fullName evidence="2">Uncharacterized protein</fullName>
    </submittedName>
</protein>
<sequence>MGAHCLQSQGTQKRSLPVSSATRNVAFGVPTDTSA</sequence>
<feature type="region of interest" description="Disordered" evidence="1">
    <location>
        <begin position="1"/>
        <end position="20"/>
    </location>
</feature>
<proteinExistence type="predicted"/>
<organism evidence="2">
    <name type="scientific">Arundo donax</name>
    <name type="common">Giant reed</name>
    <name type="synonym">Donax arundinaceus</name>
    <dbReference type="NCBI Taxonomy" id="35708"/>
    <lineage>
        <taxon>Eukaryota</taxon>
        <taxon>Viridiplantae</taxon>
        <taxon>Streptophyta</taxon>
        <taxon>Embryophyta</taxon>
        <taxon>Tracheophyta</taxon>
        <taxon>Spermatophyta</taxon>
        <taxon>Magnoliopsida</taxon>
        <taxon>Liliopsida</taxon>
        <taxon>Poales</taxon>
        <taxon>Poaceae</taxon>
        <taxon>PACMAD clade</taxon>
        <taxon>Arundinoideae</taxon>
        <taxon>Arundineae</taxon>
        <taxon>Arundo</taxon>
    </lineage>
</organism>
<reference evidence="2" key="2">
    <citation type="journal article" date="2015" name="Data Brief">
        <title>Shoot transcriptome of the giant reed, Arundo donax.</title>
        <authorList>
            <person name="Barrero R.A."/>
            <person name="Guerrero F.D."/>
            <person name="Moolhuijzen P."/>
            <person name="Goolsby J.A."/>
            <person name="Tidwell J."/>
            <person name="Bellgard S.E."/>
            <person name="Bellgard M.I."/>
        </authorList>
    </citation>
    <scope>NUCLEOTIDE SEQUENCE</scope>
    <source>
        <tissue evidence="2">Shoot tissue taken approximately 20 cm above the soil surface</tissue>
    </source>
</reference>
<evidence type="ECO:0000256" key="1">
    <source>
        <dbReference type="SAM" id="MobiDB-lite"/>
    </source>
</evidence>